<feature type="domain" description="PD-(D/E)XK endonuclease-like" evidence="1">
    <location>
        <begin position="723"/>
        <end position="923"/>
    </location>
</feature>
<dbReference type="Pfam" id="PF12705">
    <property type="entry name" value="PDDEXK_1"/>
    <property type="match status" value="1"/>
</dbReference>
<dbReference type="InterPro" id="IPR014153">
    <property type="entry name" value="Ds_break_AddB"/>
</dbReference>
<comment type="caution">
    <text evidence="2">The sequence shown here is derived from an EMBL/GenBank/DDBJ whole genome shotgun (WGS) entry which is preliminary data.</text>
</comment>
<reference evidence="2 3" key="1">
    <citation type="journal article" date="2019" name="Int. J. Syst. Evol. Microbiol.">
        <title>The Global Catalogue of Microorganisms (GCM) 10K type strain sequencing project: providing services to taxonomists for standard genome sequencing and annotation.</title>
        <authorList>
            <consortium name="The Broad Institute Genomics Platform"/>
            <consortium name="The Broad Institute Genome Sequencing Center for Infectious Disease"/>
            <person name="Wu L."/>
            <person name="Ma J."/>
        </authorList>
    </citation>
    <scope>NUCLEOTIDE SEQUENCE [LARGE SCALE GENOMIC DNA]</scope>
    <source>
        <strain evidence="2 3">JCM 14162</strain>
    </source>
</reference>
<sequence>MSKRLQPAIYNIAAHGGFADALAQGLIDRFAKDPLGLARGLVILPNNRARRAVHDAFVRLSEDGLLLPQMAVIGDLELDESIGVALDRGELALDIAPSVDPLDRLLMLAQLIERESAAKGSALLSKEALRLAREFARTLDQLTVEEIALKDLFDIDVEPELSGHWQDSLAFFRVIAEKWQAKLTNMGAVDEAARRNALFDQTVKAWKTAPPDHFVVAAGITTSAPAIARFLRAIAFLPEGMVVLPDLDMVMADEEWDMLGPFQPDAETGKIERAQETHPQYHMKLLLERMSIARGEIMRWPRTGTSGAAAKRSRALSNAFAIPKLTSRWQSLDTDERSLAGVQTVEARNSAEEAQIIALLAREALETPERRVAIITPDRALAGRISAHLERWMIAADDTAGQPLSKKPEGIFFLALLSAATDGFPPAEFLALLKHPLVRAGEGRLDWLTQVRKLDLLMRGPRPAPGLAGIDSLFQSEDKRTKSLRDDLRPWWTDVRAIFAPAAEVLSGAMNWTEMLAEIRQLADLLTNGQVWAGPAGRQLADFLSDMEDRAALGPMKIQAPEIAGYFETFLADMPVRPPYGGHPRIALYGLLEARLQQADLVICSGLNEGSWPQAITPDPWLAPMVRKSLGLPAQERQIGLSAHDLVGAMGAQNVILTRAQRDGSSPAIASRFLLRLKAMCGANLKEHPVAQNWARRLDQPDEFIRIEQPAPEPSAEQRKVKLSVTDVDRLIADPFAFYAAKIMRLGSLDMIDAEPSPAWRGSIIHDILDKWAKEDNFDPDALKRRAEAFLNERSSHPLMRTLWAPRLIEGLLWVADTVARQRADGREPLKSEQKGVARIAGVDLFGIADRIDRMPDGGLAIIDYKTGGPPSNKAVKEGFALQLGLLGAIAEKGDFGGLSGKTSGFEYWSLAKQGGKNSFGYIATPTNPRSPDKIEADQMVDHAVTEYTKAVNSYIHGDEPMVAKLHPEYAPYADYDQLMRLEEWYGRADVSEQGGAHE</sequence>
<name>A0ABN1APN0_9SPHN</name>
<evidence type="ECO:0000259" key="1">
    <source>
        <dbReference type="Pfam" id="PF12705"/>
    </source>
</evidence>
<dbReference type="RefSeq" id="WP_229953509.1">
    <property type="nucleotide sequence ID" value="NZ_BAAAEM010000003.1"/>
</dbReference>
<dbReference type="EMBL" id="BAAAEM010000003">
    <property type="protein sequence ID" value="GAA0481391.1"/>
    <property type="molecule type" value="Genomic_DNA"/>
</dbReference>
<gene>
    <name evidence="2" type="primary">addB</name>
    <name evidence="2" type="ORF">GCM10009096_24430</name>
</gene>
<dbReference type="SUPFAM" id="SSF52980">
    <property type="entry name" value="Restriction endonuclease-like"/>
    <property type="match status" value="1"/>
</dbReference>
<dbReference type="InterPro" id="IPR011335">
    <property type="entry name" value="Restrct_endonuc-II-like"/>
</dbReference>
<dbReference type="InterPro" id="IPR011604">
    <property type="entry name" value="PDDEXK-like_dom_sf"/>
</dbReference>
<evidence type="ECO:0000313" key="3">
    <source>
        <dbReference type="Proteomes" id="UP001500713"/>
    </source>
</evidence>
<protein>
    <submittedName>
        <fullName evidence="2">Double-strand break repair protein AddB</fullName>
    </submittedName>
</protein>
<dbReference type="SUPFAM" id="SSF52540">
    <property type="entry name" value="P-loop containing nucleoside triphosphate hydrolases"/>
    <property type="match status" value="1"/>
</dbReference>
<dbReference type="NCBIfam" id="TIGR02786">
    <property type="entry name" value="addB_alphas"/>
    <property type="match status" value="1"/>
</dbReference>
<dbReference type="Proteomes" id="UP001500713">
    <property type="component" value="Unassembled WGS sequence"/>
</dbReference>
<proteinExistence type="predicted"/>
<evidence type="ECO:0000313" key="2">
    <source>
        <dbReference type="EMBL" id="GAA0481391.1"/>
    </source>
</evidence>
<dbReference type="InterPro" id="IPR027417">
    <property type="entry name" value="P-loop_NTPase"/>
</dbReference>
<keyword evidence="3" id="KW-1185">Reference proteome</keyword>
<accession>A0ABN1APN0</accession>
<dbReference type="InterPro" id="IPR038726">
    <property type="entry name" value="PDDEXK_AddAB-type"/>
</dbReference>
<organism evidence="2 3">
    <name type="scientific">Parasphingorhabdus litoris</name>
    <dbReference type="NCBI Taxonomy" id="394733"/>
    <lineage>
        <taxon>Bacteria</taxon>
        <taxon>Pseudomonadati</taxon>
        <taxon>Pseudomonadota</taxon>
        <taxon>Alphaproteobacteria</taxon>
        <taxon>Sphingomonadales</taxon>
        <taxon>Sphingomonadaceae</taxon>
        <taxon>Parasphingorhabdus</taxon>
    </lineage>
</organism>
<dbReference type="Gene3D" id="3.90.320.10">
    <property type="match status" value="1"/>
</dbReference>